<feature type="compositionally biased region" description="Polar residues" evidence="5">
    <location>
        <begin position="420"/>
        <end position="429"/>
    </location>
</feature>
<dbReference type="PANTHER" id="PTHR23043:SF17">
    <property type="entry name" value="PROTEIN SIMILAR"/>
    <property type="match status" value="1"/>
</dbReference>
<dbReference type="PANTHER" id="PTHR23043">
    <property type="entry name" value="HYPOXIA-INDUCIBLE FACTOR 1 ALPHA"/>
    <property type="match status" value="1"/>
</dbReference>
<comment type="caution">
    <text evidence="6">The sequence shown here is derived from an EMBL/GenBank/DDBJ whole genome shotgun (WGS) entry which is preliminary data.</text>
</comment>
<dbReference type="SUPFAM" id="SSF55785">
    <property type="entry name" value="PYP-like sensor domain (PAS domain)"/>
    <property type="match status" value="1"/>
</dbReference>
<evidence type="ECO:0000256" key="3">
    <source>
        <dbReference type="ARBA" id="ARBA00023163"/>
    </source>
</evidence>
<sequence>MRTLTKLNEINIFAVFSKGQCETNRYRFLAKTGGYVWVVTQATLILDKMQKPQSVVCVNYVISGVECKHEIYASHQLACVKLETAQEPQQVVPVPQVLAPAKIHVEAAPDDNKANKKPAQDNKTSSSTTSTVKLSLSSPISKTKPISVTSKLFPSLDEPPRKEYPEAVSRPHAATKTIFAPRTEDMSKGFLTFSEEEPGLTMLKDEPDDLTHLAPVAGDVCVPLDDHPFLTDMLDDFLLKDNSFGPLLTDEPSDPFISYRDIRDCSPQLLSPNLSKNSDCSLPSLSSPNSSLLDEDQMSTFMNLQMEDDPDMIMKTPYMPMNFSDDLPLLMSNDLMWNTNEKSKNGTRLTDNSSTLAQMLGSSVNKRCLKGTDRGGGGTVEETNTDIYNDKSSPTRSWRSKLSPKLEMDSLAQIDRSPNLKRSNNSNYDHQTKRVKNEPKEKMSSELLHQLISNNQQRGRPKNKGNWLMETGGKAACISQPSDSVLMNLLDNRNGTLTDSLPVTSQIETKLDPKFELNNLSFSDRNKILQQKHEARYKREEENRKNTIRKNSLSLLDPETISVPSLLDLTQQDFEVNAPVDSSLLQGEELLIALEIPQNI</sequence>
<dbReference type="AlphaFoldDB" id="A0ABD1F5Y5"/>
<keyword evidence="2" id="KW-0805">Transcription regulation</keyword>
<name>A0ABD1F5Y5_HYPHA</name>
<dbReference type="InterPro" id="IPR000014">
    <property type="entry name" value="PAS"/>
</dbReference>
<feature type="compositionally biased region" description="Basic and acidic residues" evidence="5">
    <location>
        <begin position="430"/>
        <end position="441"/>
    </location>
</feature>
<protein>
    <recommendedName>
        <fullName evidence="8">Hypoxia-inducible factor 1-alpha</fullName>
    </recommendedName>
</protein>
<gene>
    <name evidence="6" type="ORF">ABEB36_002499</name>
</gene>
<dbReference type="EMBL" id="JBDJPC010000002">
    <property type="protein sequence ID" value="KAL1513012.1"/>
    <property type="molecule type" value="Genomic_DNA"/>
</dbReference>
<accession>A0ABD1F5Y5</accession>
<evidence type="ECO:0000256" key="2">
    <source>
        <dbReference type="ARBA" id="ARBA00023015"/>
    </source>
</evidence>
<evidence type="ECO:0000256" key="4">
    <source>
        <dbReference type="ARBA" id="ARBA00023242"/>
    </source>
</evidence>
<keyword evidence="7" id="KW-1185">Reference proteome</keyword>
<comment type="subcellular location">
    <subcellularLocation>
        <location evidence="1">Nucleus</location>
    </subcellularLocation>
</comment>
<dbReference type="SMART" id="SM00086">
    <property type="entry name" value="PAC"/>
    <property type="match status" value="1"/>
</dbReference>
<keyword evidence="3" id="KW-0804">Transcription</keyword>
<dbReference type="GO" id="GO:0005634">
    <property type="term" value="C:nucleus"/>
    <property type="evidence" value="ECO:0007669"/>
    <property type="project" value="UniProtKB-SubCell"/>
</dbReference>
<dbReference type="CDD" id="cd00130">
    <property type="entry name" value="PAS"/>
    <property type="match status" value="1"/>
</dbReference>
<evidence type="ECO:0000313" key="6">
    <source>
        <dbReference type="EMBL" id="KAL1513012.1"/>
    </source>
</evidence>
<feature type="region of interest" description="Disordered" evidence="5">
    <location>
        <begin position="367"/>
        <end position="441"/>
    </location>
</feature>
<feature type="compositionally biased region" description="Low complexity" evidence="5">
    <location>
        <begin position="123"/>
        <end position="136"/>
    </location>
</feature>
<evidence type="ECO:0000256" key="1">
    <source>
        <dbReference type="ARBA" id="ARBA00004123"/>
    </source>
</evidence>
<evidence type="ECO:0000313" key="7">
    <source>
        <dbReference type="Proteomes" id="UP001566132"/>
    </source>
</evidence>
<evidence type="ECO:0000256" key="5">
    <source>
        <dbReference type="SAM" id="MobiDB-lite"/>
    </source>
</evidence>
<feature type="region of interest" description="Disordered" evidence="5">
    <location>
        <begin position="106"/>
        <end position="136"/>
    </location>
</feature>
<dbReference type="Gene3D" id="3.30.450.20">
    <property type="entry name" value="PAS domain"/>
    <property type="match status" value="1"/>
</dbReference>
<proteinExistence type="predicted"/>
<dbReference type="InterPro" id="IPR035965">
    <property type="entry name" value="PAS-like_dom_sf"/>
</dbReference>
<keyword evidence="4" id="KW-0539">Nucleus</keyword>
<dbReference type="GO" id="GO:0010557">
    <property type="term" value="P:positive regulation of macromolecule biosynthetic process"/>
    <property type="evidence" value="ECO:0007669"/>
    <property type="project" value="UniProtKB-ARBA"/>
</dbReference>
<feature type="compositionally biased region" description="Polar residues" evidence="5">
    <location>
        <begin position="381"/>
        <end position="397"/>
    </location>
</feature>
<evidence type="ECO:0008006" key="8">
    <source>
        <dbReference type="Google" id="ProtNLM"/>
    </source>
</evidence>
<dbReference type="InterPro" id="IPR001610">
    <property type="entry name" value="PAC"/>
</dbReference>
<feature type="compositionally biased region" description="Basic and acidic residues" evidence="5">
    <location>
        <begin position="106"/>
        <end position="120"/>
    </location>
</feature>
<organism evidence="6 7">
    <name type="scientific">Hypothenemus hampei</name>
    <name type="common">Coffee berry borer</name>
    <dbReference type="NCBI Taxonomy" id="57062"/>
    <lineage>
        <taxon>Eukaryota</taxon>
        <taxon>Metazoa</taxon>
        <taxon>Ecdysozoa</taxon>
        <taxon>Arthropoda</taxon>
        <taxon>Hexapoda</taxon>
        <taxon>Insecta</taxon>
        <taxon>Pterygota</taxon>
        <taxon>Neoptera</taxon>
        <taxon>Endopterygota</taxon>
        <taxon>Coleoptera</taxon>
        <taxon>Polyphaga</taxon>
        <taxon>Cucujiformia</taxon>
        <taxon>Curculionidae</taxon>
        <taxon>Scolytinae</taxon>
        <taxon>Hypothenemus</taxon>
    </lineage>
</organism>
<feature type="region of interest" description="Disordered" evidence="5">
    <location>
        <begin position="151"/>
        <end position="170"/>
    </location>
</feature>
<dbReference type="Proteomes" id="UP001566132">
    <property type="component" value="Unassembled WGS sequence"/>
</dbReference>
<reference evidence="6 7" key="1">
    <citation type="submission" date="2024-05" db="EMBL/GenBank/DDBJ databases">
        <title>Genetic variation in Jamaican populations of the coffee berry borer (Hypothenemus hampei).</title>
        <authorList>
            <person name="Errbii M."/>
            <person name="Myrie A."/>
        </authorList>
    </citation>
    <scope>NUCLEOTIDE SEQUENCE [LARGE SCALE GENOMIC DNA]</scope>
    <source>
        <strain evidence="6">JA-Hopewell-2020-01-JO</strain>
        <tissue evidence="6">Whole body</tissue>
    </source>
</reference>